<evidence type="ECO:0000259" key="1">
    <source>
        <dbReference type="Pfam" id="PF04480"/>
    </source>
</evidence>
<dbReference type="InterPro" id="IPR007569">
    <property type="entry name" value="DUF559"/>
</dbReference>
<gene>
    <name evidence="2" type="ORF">Ami3637_11145</name>
</gene>
<name>A0A6P1MG64_9FIRM</name>
<dbReference type="KEGG" id="amic:Ami3637_11145"/>
<evidence type="ECO:0000313" key="2">
    <source>
        <dbReference type="EMBL" id="QHI72887.1"/>
    </source>
</evidence>
<feature type="domain" description="DUF559" evidence="1">
    <location>
        <begin position="102"/>
        <end position="177"/>
    </location>
</feature>
<proteinExistence type="predicted"/>
<dbReference type="AlphaFoldDB" id="A0A6P1MG64"/>
<dbReference type="EMBL" id="CP047591">
    <property type="protein sequence ID" value="QHI72887.1"/>
    <property type="molecule type" value="Genomic_DNA"/>
</dbReference>
<dbReference type="Proteomes" id="UP000463883">
    <property type="component" value="Chromosome"/>
</dbReference>
<reference evidence="2 3" key="1">
    <citation type="submission" date="2020-01" db="EMBL/GenBank/DDBJ databases">
        <title>Genomic analysis of Aminipila sp. CBA3637.</title>
        <authorList>
            <person name="Kim Y.B."/>
            <person name="Roh S.W."/>
        </authorList>
    </citation>
    <scope>NUCLEOTIDE SEQUENCE [LARGE SCALE GENOMIC DNA]</scope>
    <source>
        <strain evidence="2 3">CBA3637</strain>
    </source>
</reference>
<dbReference type="Pfam" id="PF04480">
    <property type="entry name" value="DUF559"/>
    <property type="match status" value="1"/>
</dbReference>
<evidence type="ECO:0000313" key="3">
    <source>
        <dbReference type="Proteomes" id="UP000463883"/>
    </source>
</evidence>
<sequence length="230" mass="27153">MKCWNCGKETDDKWLYKRSYCEECAAVLAKQVSIDQVEYWRLKNKMMIERAVKRIEDSTDNIHPIEFYKPAIKVVSNYTDAHPTAFASTEEALTAIILVANKIRAKVQYRILNFRVDFLLPDLHTVLEIDGKQHNKYKDSKRDLQILYKLGKGWEIVRIETWEVNLSPEELPHTILEERLKKEEYRQKHGDTLAVEIAEVMEQKQLERDNQKKVKEIDEKFGKDPYGFGF</sequence>
<accession>A0A6P1MG64</accession>
<organism evidence="2 3">
    <name type="scientific">Aminipila terrae</name>
    <dbReference type="NCBI Taxonomy" id="2697030"/>
    <lineage>
        <taxon>Bacteria</taxon>
        <taxon>Bacillati</taxon>
        <taxon>Bacillota</taxon>
        <taxon>Clostridia</taxon>
        <taxon>Peptostreptococcales</taxon>
        <taxon>Anaerovoracaceae</taxon>
        <taxon>Aminipila</taxon>
    </lineage>
</organism>
<dbReference type="Gene3D" id="3.40.960.10">
    <property type="entry name" value="VSR Endonuclease"/>
    <property type="match status" value="1"/>
</dbReference>
<protein>
    <submittedName>
        <fullName evidence="2">DUF559 domain-containing protein</fullName>
    </submittedName>
</protein>
<keyword evidence="3" id="KW-1185">Reference proteome</keyword>
<dbReference type="RefSeq" id="WP_162362654.1">
    <property type="nucleotide sequence ID" value="NZ_CP047591.1"/>
</dbReference>